<organism evidence="1 2">
    <name type="scientific">Gossypium arboreum</name>
    <name type="common">Tree cotton</name>
    <name type="synonym">Gossypium nanking</name>
    <dbReference type="NCBI Taxonomy" id="29729"/>
    <lineage>
        <taxon>Eukaryota</taxon>
        <taxon>Viridiplantae</taxon>
        <taxon>Streptophyta</taxon>
        <taxon>Embryophyta</taxon>
        <taxon>Tracheophyta</taxon>
        <taxon>Spermatophyta</taxon>
        <taxon>Magnoliopsida</taxon>
        <taxon>eudicotyledons</taxon>
        <taxon>Gunneridae</taxon>
        <taxon>Pentapetalae</taxon>
        <taxon>rosids</taxon>
        <taxon>malvids</taxon>
        <taxon>Malvales</taxon>
        <taxon>Malvaceae</taxon>
        <taxon>Malvoideae</taxon>
        <taxon>Gossypium</taxon>
    </lineage>
</organism>
<evidence type="ECO:0000313" key="2">
    <source>
        <dbReference type="Proteomes" id="UP001358586"/>
    </source>
</evidence>
<gene>
    <name evidence="1" type="ORF">PVK06_001865</name>
</gene>
<evidence type="ECO:0000313" key="1">
    <source>
        <dbReference type="EMBL" id="KAK5845664.1"/>
    </source>
</evidence>
<dbReference type="Proteomes" id="UP001358586">
    <property type="component" value="Chromosome 1"/>
</dbReference>
<name>A0ABR0R2B1_GOSAR</name>
<comment type="caution">
    <text evidence="1">The sequence shown here is derived from an EMBL/GenBank/DDBJ whole genome shotgun (WGS) entry which is preliminary data.</text>
</comment>
<accession>A0ABR0R2B1</accession>
<protein>
    <submittedName>
        <fullName evidence="1">Uncharacterized protein</fullName>
    </submittedName>
</protein>
<sequence length="77" mass="8240">MLGEFNKGDHDASSSGILAGEDFGVNRRDRVREDVVDMGLTLVTGSGDRAREDVVNMGMDLVLGPSGNSDMQLVVEE</sequence>
<dbReference type="EMBL" id="JARKNE010000001">
    <property type="protein sequence ID" value="KAK5845664.1"/>
    <property type="molecule type" value="Genomic_DNA"/>
</dbReference>
<reference evidence="1 2" key="1">
    <citation type="submission" date="2023-03" db="EMBL/GenBank/DDBJ databases">
        <title>WGS of Gossypium arboreum.</title>
        <authorList>
            <person name="Yu D."/>
        </authorList>
    </citation>
    <scope>NUCLEOTIDE SEQUENCE [LARGE SCALE GENOMIC DNA]</scope>
    <source>
        <tissue evidence="1">Leaf</tissue>
    </source>
</reference>
<proteinExistence type="predicted"/>
<keyword evidence="2" id="KW-1185">Reference proteome</keyword>